<proteinExistence type="predicted"/>
<keyword evidence="2" id="KW-1185">Reference proteome</keyword>
<reference evidence="1 2" key="1">
    <citation type="journal article" date="2015" name="Genome Biol. Evol.">
        <title>The genome of winter moth (Operophtera brumata) provides a genomic perspective on sexual dimorphism and phenology.</title>
        <authorList>
            <person name="Derks M.F."/>
            <person name="Smit S."/>
            <person name="Salis L."/>
            <person name="Schijlen E."/>
            <person name="Bossers A."/>
            <person name="Mateman C."/>
            <person name="Pijl A.S."/>
            <person name="de Ridder D."/>
            <person name="Groenen M.A."/>
            <person name="Visser M.E."/>
            <person name="Megens H.J."/>
        </authorList>
    </citation>
    <scope>NUCLEOTIDE SEQUENCE [LARGE SCALE GENOMIC DNA]</scope>
    <source>
        <strain evidence="1">WM2013NL</strain>
        <tissue evidence="1">Head and thorax</tissue>
    </source>
</reference>
<dbReference type="AlphaFoldDB" id="A0A0L7K4Z7"/>
<protein>
    <submittedName>
        <fullName evidence="1">Parathyroid hormone-responsive B1</fullName>
    </submittedName>
</protein>
<comment type="caution">
    <text evidence="1">The sequence shown here is derived from an EMBL/GenBank/DDBJ whole genome shotgun (WGS) entry which is preliminary data.</text>
</comment>
<gene>
    <name evidence="1" type="ORF">OBRU01_25472</name>
</gene>
<evidence type="ECO:0000313" key="1">
    <source>
        <dbReference type="EMBL" id="KOB58175.1"/>
    </source>
</evidence>
<sequence length="117" mass="13326">MASCTSKAADDRTGRRLVLYRQWRRGVGLDGRGQDSAVTVEKRWCHHKGILAQECKETADLLLFFDKLFDSYGSDYCKVLHNLIVEDDCQAPETTTFDLDIQSIPDVQITDLSEKKK</sequence>
<name>A0A0L7K4Z7_OPEBR</name>
<dbReference type="Proteomes" id="UP000037510">
    <property type="component" value="Unassembled WGS sequence"/>
</dbReference>
<dbReference type="EMBL" id="JTDY01010538">
    <property type="protein sequence ID" value="KOB58175.1"/>
    <property type="molecule type" value="Genomic_DNA"/>
</dbReference>
<organism evidence="1 2">
    <name type="scientific">Operophtera brumata</name>
    <name type="common">Winter moth</name>
    <name type="synonym">Phalaena brumata</name>
    <dbReference type="NCBI Taxonomy" id="104452"/>
    <lineage>
        <taxon>Eukaryota</taxon>
        <taxon>Metazoa</taxon>
        <taxon>Ecdysozoa</taxon>
        <taxon>Arthropoda</taxon>
        <taxon>Hexapoda</taxon>
        <taxon>Insecta</taxon>
        <taxon>Pterygota</taxon>
        <taxon>Neoptera</taxon>
        <taxon>Endopterygota</taxon>
        <taxon>Lepidoptera</taxon>
        <taxon>Glossata</taxon>
        <taxon>Ditrysia</taxon>
        <taxon>Geometroidea</taxon>
        <taxon>Geometridae</taxon>
        <taxon>Larentiinae</taxon>
        <taxon>Operophtera</taxon>
    </lineage>
</organism>
<evidence type="ECO:0000313" key="2">
    <source>
        <dbReference type="Proteomes" id="UP000037510"/>
    </source>
</evidence>
<accession>A0A0L7K4Z7</accession>